<dbReference type="RefSeq" id="WP_167981102.1">
    <property type="nucleotide sequence ID" value="NZ_JAATEJ010000001.1"/>
</dbReference>
<name>A0ABX0ZIK2_9ACTN</name>
<reference evidence="2 3" key="1">
    <citation type="submission" date="2020-03" db="EMBL/GenBank/DDBJ databases">
        <title>WGS of actinomycetes isolated from Thailand.</title>
        <authorList>
            <person name="Thawai C."/>
        </authorList>
    </citation>
    <scope>NUCLEOTIDE SEQUENCE [LARGE SCALE GENOMIC DNA]</scope>
    <source>
        <strain evidence="2 3">PRB2-1</strain>
    </source>
</reference>
<evidence type="ECO:0000313" key="2">
    <source>
        <dbReference type="EMBL" id="NJP42267.1"/>
    </source>
</evidence>
<organism evidence="2 3">
    <name type="scientific">Actinacidiphila epipremni</name>
    <dbReference type="NCBI Taxonomy" id="2053013"/>
    <lineage>
        <taxon>Bacteria</taxon>
        <taxon>Bacillati</taxon>
        <taxon>Actinomycetota</taxon>
        <taxon>Actinomycetes</taxon>
        <taxon>Kitasatosporales</taxon>
        <taxon>Streptomycetaceae</taxon>
        <taxon>Actinacidiphila</taxon>
    </lineage>
</organism>
<evidence type="ECO:0000313" key="3">
    <source>
        <dbReference type="Proteomes" id="UP000734511"/>
    </source>
</evidence>
<comment type="caution">
    <text evidence="2">The sequence shown here is derived from an EMBL/GenBank/DDBJ whole genome shotgun (WGS) entry which is preliminary data.</text>
</comment>
<sequence length="102" mass="11198">MLVRQLPAGARTRLAQGDADGLWGLSEHLTALLIDEVRVGNWQRANEGAKKSQQSKPPRPIARPGIGRRNADKASPERQAKRADARRRAAERRAAIARGDIT</sequence>
<gene>
    <name evidence="2" type="ORF">HCN08_02380</name>
</gene>
<evidence type="ECO:0000256" key="1">
    <source>
        <dbReference type="SAM" id="MobiDB-lite"/>
    </source>
</evidence>
<keyword evidence="3" id="KW-1185">Reference proteome</keyword>
<accession>A0ABX0ZIK2</accession>
<feature type="compositionally biased region" description="Basic and acidic residues" evidence="1">
    <location>
        <begin position="69"/>
        <end position="94"/>
    </location>
</feature>
<protein>
    <submittedName>
        <fullName evidence="2">Uncharacterized protein</fullName>
    </submittedName>
</protein>
<feature type="region of interest" description="Disordered" evidence="1">
    <location>
        <begin position="44"/>
        <end position="102"/>
    </location>
</feature>
<dbReference type="Proteomes" id="UP000734511">
    <property type="component" value="Unassembled WGS sequence"/>
</dbReference>
<proteinExistence type="predicted"/>
<dbReference type="EMBL" id="JAATEJ010000001">
    <property type="protein sequence ID" value="NJP42267.1"/>
    <property type="molecule type" value="Genomic_DNA"/>
</dbReference>